<accession>A0A1H6FX50</accession>
<organism evidence="2 3">
    <name type="scientific">Natronorubrum sediminis</name>
    <dbReference type="NCBI Taxonomy" id="640943"/>
    <lineage>
        <taxon>Archaea</taxon>
        <taxon>Methanobacteriati</taxon>
        <taxon>Methanobacteriota</taxon>
        <taxon>Stenosarchaea group</taxon>
        <taxon>Halobacteria</taxon>
        <taxon>Halobacteriales</taxon>
        <taxon>Natrialbaceae</taxon>
        <taxon>Natronorubrum</taxon>
    </lineage>
</organism>
<sequence length="100" mass="10893">MGRNTGAVNYAVGSASGNPINMYIHGGAVLSFFTFLFGLASTGNFDQAMGFLFDFYLAKLLPWPLDEAYLAQTLTEFFYSHAITIGVGIASASSRWWASY</sequence>
<feature type="transmembrane region" description="Helical" evidence="1">
    <location>
        <begin position="77"/>
        <end position="98"/>
    </location>
</feature>
<protein>
    <submittedName>
        <fullName evidence="2">Uncharacterized protein</fullName>
    </submittedName>
</protein>
<dbReference type="Proteomes" id="UP000199112">
    <property type="component" value="Unassembled WGS sequence"/>
</dbReference>
<feature type="transmembrane region" description="Helical" evidence="1">
    <location>
        <begin position="20"/>
        <end position="41"/>
    </location>
</feature>
<keyword evidence="3" id="KW-1185">Reference proteome</keyword>
<reference evidence="3" key="1">
    <citation type="submission" date="2016-10" db="EMBL/GenBank/DDBJ databases">
        <authorList>
            <person name="Varghese N."/>
            <person name="Submissions S."/>
        </authorList>
    </citation>
    <scope>NUCLEOTIDE SEQUENCE [LARGE SCALE GENOMIC DNA]</scope>
    <source>
        <strain evidence="3">CGMCC 1.8981</strain>
    </source>
</reference>
<dbReference type="EMBL" id="FNWL01000002">
    <property type="protein sequence ID" value="SEH14593.1"/>
    <property type="molecule type" value="Genomic_DNA"/>
</dbReference>
<dbReference type="OrthoDB" id="350140at2157"/>
<proteinExistence type="predicted"/>
<keyword evidence="1" id="KW-0472">Membrane</keyword>
<keyword evidence="1" id="KW-1133">Transmembrane helix</keyword>
<evidence type="ECO:0000256" key="1">
    <source>
        <dbReference type="SAM" id="Phobius"/>
    </source>
</evidence>
<evidence type="ECO:0000313" key="3">
    <source>
        <dbReference type="Proteomes" id="UP000199112"/>
    </source>
</evidence>
<gene>
    <name evidence="2" type="ORF">SAMN04487967_1676</name>
</gene>
<dbReference type="RefSeq" id="WP_139305387.1">
    <property type="nucleotide sequence ID" value="NZ_FNWL01000002.1"/>
</dbReference>
<name>A0A1H6FX50_9EURY</name>
<dbReference type="AlphaFoldDB" id="A0A1H6FX50"/>
<evidence type="ECO:0000313" key="2">
    <source>
        <dbReference type="EMBL" id="SEH14593.1"/>
    </source>
</evidence>
<keyword evidence="1" id="KW-0812">Transmembrane</keyword>